<evidence type="ECO:0000313" key="1">
    <source>
        <dbReference type="EMBL" id="GAA4040317.1"/>
    </source>
</evidence>
<evidence type="ECO:0000313" key="2">
    <source>
        <dbReference type="Proteomes" id="UP001424459"/>
    </source>
</evidence>
<dbReference type="Pfam" id="PF05402">
    <property type="entry name" value="PqqD"/>
    <property type="match status" value="1"/>
</dbReference>
<dbReference type="RefSeq" id="WP_344697090.1">
    <property type="nucleotide sequence ID" value="NZ_BAABBR010000001.1"/>
</dbReference>
<dbReference type="InterPro" id="IPR008792">
    <property type="entry name" value="PQQD"/>
</dbReference>
<dbReference type="Gene3D" id="1.10.10.1150">
    <property type="entry name" value="Coenzyme PQQ synthesis protein D (PqqD)"/>
    <property type="match status" value="1"/>
</dbReference>
<reference evidence="2" key="1">
    <citation type="journal article" date="2019" name="Int. J. Syst. Evol. Microbiol.">
        <title>The Global Catalogue of Microorganisms (GCM) 10K type strain sequencing project: providing services to taxonomists for standard genome sequencing and annotation.</title>
        <authorList>
            <consortium name="The Broad Institute Genomics Platform"/>
            <consortium name="The Broad Institute Genome Sequencing Center for Infectious Disease"/>
            <person name="Wu L."/>
            <person name="Ma J."/>
        </authorList>
    </citation>
    <scope>NUCLEOTIDE SEQUENCE [LARGE SCALE GENOMIC DNA]</scope>
    <source>
        <strain evidence="2">JCM 17564</strain>
    </source>
</reference>
<dbReference type="Proteomes" id="UP001424459">
    <property type="component" value="Unassembled WGS sequence"/>
</dbReference>
<dbReference type="EMBL" id="BAABBR010000001">
    <property type="protein sequence ID" value="GAA4040317.1"/>
    <property type="molecule type" value="Genomic_DNA"/>
</dbReference>
<organism evidence="1 2">
    <name type="scientific">Sphingomonas rosea</name>
    <dbReference type="NCBI Taxonomy" id="335605"/>
    <lineage>
        <taxon>Bacteria</taxon>
        <taxon>Pseudomonadati</taxon>
        <taxon>Pseudomonadota</taxon>
        <taxon>Alphaproteobacteria</taxon>
        <taxon>Sphingomonadales</taxon>
        <taxon>Sphingomonadaceae</taxon>
        <taxon>Sphingomonas</taxon>
    </lineage>
</organism>
<keyword evidence="2" id="KW-1185">Reference proteome</keyword>
<gene>
    <name evidence="1" type="ORF">GCM10022281_21600</name>
</gene>
<name>A0ABP7UCH7_9SPHN</name>
<evidence type="ECO:0008006" key="3">
    <source>
        <dbReference type="Google" id="ProtNLM"/>
    </source>
</evidence>
<comment type="caution">
    <text evidence="1">The sequence shown here is derived from an EMBL/GenBank/DDBJ whole genome shotgun (WGS) entry which is preliminary data.</text>
</comment>
<sequence>MTLFQRSPQAMSAEVGADVVALHAERGFAFGMEGVTASVWQLLDRPRSLAEIVAGLRLEYDVEEDQCRDEVGALLADLRDEGLIDEVTE</sequence>
<accession>A0ABP7UCH7</accession>
<proteinExistence type="predicted"/>
<protein>
    <recommendedName>
        <fullName evidence="3">PqqD family protein</fullName>
    </recommendedName>
</protein>
<dbReference type="InterPro" id="IPR041881">
    <property type="entry name" value="PqqD_sf"/>
</dbReference>